<organism evidence="7 8">
    <name type="scientific">Hylemonella gracilis ATCC 19624</name>
    <dbReference type="NCBI Taxonomy" id="887062"/>
    <lineage>
        <taxon>Bacteria</taxon>
        <taxon>Pseudomonadati</taxon>
        <taxon>Pseudomonadota</taxon>
        <taxon>Betaproteobacteria</taxon>
        <taxon>Burkholderiales</taxon>
        <taxon>Comamonadaceae</taxon>
        <taxon>Hylemonella</taxon>
    </lineage>
</organism>
<evidence type="ECO:0000256" key="4">
    <source>
        <dbReference type="ARBA" id="ARBA00022741"/>
    </source>
</evidence>
<dbReference type="STRING" id="887062.HGR_15239"/>
<feature type="non-terminal residue" evidence="7">
    <location>
        <position position="345"/>
    </location>
</feature>
<keyword evidence="8" id="KW-1185">Reference proteome</keyword>
<dbReference type="SMART" id="SM00382">
    <property type="entry name" value="AAA"/>
    <property type="match status" value="1"/>
</dbReference>
<accession>F3KX59</accession>
<comment type="caution">
    <text evidence="7">The sequence shown here is derived from an EMBL/GenBank/DDBJ whole genome shotgun (WGS) entry which is preliminary data.</text>
</comment>
<dbReference type="InterPro" id="IPR003593">
    <property type="entry name" value="AAA+_ATPase"/>
</dbReference>
<dbReference type="OrthoDB" id="9776369at2"/>
<dbReference type="Pfam" id="PF00005">
    <property type="entry name" value="ABC_tran"/>
    <property type="match status" value="2"/>
</dbReference>
<evidence type="ECO:0000313" key="7">
    <source>
        <dbReference type="EMBL" id="EGI75657.1"/>
    </source>
</evidence>
<dbReference type="GO" id="GO:0016887">
    <property type="term" value="F:ATP hydrolysis activity"/>
    <property type="evidence" value="ECO:0007669"/>
    <property type="project" value="InterPro"/>
</dbReference>
<keyword evidence="1" id="KW-1003">Cell membrane</keyword>
<evidence type="ECO:0000256" key="1">
    <source>
        <dbReference type="ARBA" id="ARBA00022475"/>
    </source>
</evidence>
<dbReference type="InterPro" id="IPR003439">
    <property type="entry name" value="ABC_transporter-like_ATP-bd"/>
</dbReference>
<keyword evidence="1" id="KW-0472">Membrane</keyword>
<sequence length="345" mass="36756">MTNALALRGIRKTFDGFLALDDAHFEARWGEVHALLGENGAGKSSLMNIAAGLYKPEAGELLVDDNPVRLQGPRDAARHRIGMVHQHFKLVRPFTVAENILLSLPEPDAPETYRHRLAAVEASVREQAQALGFAIDPRARVDRLSIAEQQRVEILKVLLAGARILILDEPTAVLTDEESARLLDTVRALARDGAAVALVTHKMADVKAYADRVTVMRGGRTVTTVSPAEVSVTDLVRLTVGPGVDTGDTPQGRAKAQPPGEPLLIVRDLRGTREGGRPALDGVTLTVRAGEIYGIAGVGGNGQSELAGALMGLPGAVEGEIRLQGQDLQAVPPARRQSLRIAALP</sequence>
<evidence type="ECO:0000256" key="2">
    <source>
        <dbReference type="ARBA" id="ARBA00022597"/>
    </source>
</evidence>
<evidence type="ECO:0000256" key="5">
    <source>
        <dbReference type="ARBA" id="ARBA00022840"/>
    </source>
</evidence>
<dbReference type="GO" id="GO:0005524">
    <property type="term" value="F:ATP binding"/>
    <property type="evidence" value="ECO:0007669"/>
    <property type="project" value="UniProtKB-KW"/>
</dbReference>
<dbReference type="PROSITE" id="PS50893">
    <property type="entry name" value="ABC_TRANSPORTER_2"/>
    <property type="match status" value="1"/>
</dbReference>
<protein>
    <submittedName>
        <fullName evidence="7">ABC transporter</fullName>
    </submittedName>
</protein>
<dbReference type="RefSeq" id="WP_006299194.1">
    <property type="nucleotide sequence ID" value="NZ_AEGR01000095.1"/>
</dbReference>
<gene>
    <name evidence="7" type="ORF">HGR_15239</name>
</gene>
<dbReference type="SUPFAM" id="SSF52540">
    <property type="entry name" value="P-loop containing nucleoside triphosphate hydrolases"/>
    <property type="match status" value="2"/>
</dbReference>
<dbReference type="InterPro" id="IPR027417">
    <property type="entry name" value="P-loop_NTPase"/>
</dbReference>
<keyword evidence="4" id="KW-0547">Nucleotide-binding</keyword>
<dbReference type="eggNOG" id="COG3845">
    <property type="taxonomic scope" value="Bacteria"/>
</dbReference>
<keyword evidence="5" id="KW-0067">ATP-binding</keyword>
<dbReference type="Gene3D" id="3.40.50.300">
    <property type="entry name" value="P-loop containing nucleotide triphosphate hydrolases"/>
    <property type="match status" value="2"/>
</dbReference>
<reference evidence="7 8" key="1">
    <citation type="journal article" date="2011" name="EMBO J.">
        <title>Structural diversity of bacterial flagellar motors.</title>
        <authorList>
            <person name="Chen S."/>
            <person name="Beeby M."/>
            <person name="Murphy G.E."/>
            <person name="Leadbetter J.R."/>
            <person name="Hendrixson D.R."/>
            <person name="Briegel A."/>
            <person name="Li Z."/>
            <person name="Shi J."/>
            <person name="Tocheva E.I."/>
            <person name="Muller A."/>
            <person name="Dobro M.J."/>
            <person name="Jensen G.J."/>
        </authorList>
    </citation>
    <scope>NUCLEOTIDE SEQUENCE [LARGE SCALE GENOMIC DNA]</scope>
    <source>
        <strain evidence="7 8">ATCC 19624</strain>
    </source>
</reference>
<proteinExistence type="predicted"/>
<dbReference type="PANTHER" id="PTHR43790:SF4">
    <property type="entry name" value="GUANOSINE IMPORT ATP-BINDING PROTEIN NUPO"/>
    <property type="match status" value="1"/>
</dbReference>
<feature type="domain" description="ABC transporter" evidence="6">
    <location>
        <begin position="5"/>
        <end position="243"/>
    </location>
</feature>
<evidence type="ECO:0000259" key="6">
    <source>
        <dbReference type="PROSITE" id="PS50893"/>
    </source>
</evidence>
<keyword evidence="2" id="KW-0762">Sugar transport</keyword>
<dbReference type="AlphaFoldDB" id="F3KX59"/>
<dbReference type="PANTHER" id="PTHR43790">
    <property type="entry name" value="CARBOHYDRATE TRANSPORT ATP-BINDING PROTEIN MG119-RELATED"/>
    <property type="match status" value="1"/>
</dbReference>
<dbReference type="CDD" id="cd03216">
    <property type="entry name" value="ABC_Carb_Monos_I"/>
    <property type="match status" value="1"/>
</dbReference>
<keyword evidence="3" id="KW-0677">Repeat</keyword>
<name>F3KX59_9BURK</name>
<dbReference type="EMBL" id="AEGR01000095">
    <property type="protein sequence ID" value="EGI75657.1"/>
    <property type="molecule type" value="Genomic_DNA"/>
</dbReference>
<keyword evidence="2" id="KW-0813">Transport</keyword>
<evidence type="ECO:0000256" key="3">
    <source>
        <dbReference type="ARBA" id="ARBA00022737"/>
    </source>
</evidence>
<evidence type="ECO:0000313" key="8">
    <source>
        <dbReference type="Proteomes" id="UP000016368"/>
    </source>
</evidence>
<dbReference type="Proteomes" id="UP000016368">
    <property type="component" value="Unassembled WGS sequence"/>
</dbReference>
<dbReference type="InterPro" id="IPR050107">
    <property type="entry name" value="ABC_carbohydrate_import_ATPase"/>
</dbReference>